<reference evidence="1" key="1">
    <citation type="submission" date="2022-01" db="EMBL/GenBank/DDBJ databases">
        <title>Colwellia maritima, isolated from seawater.</title>
        <authorList>
            <person name="Kristyanto S."/>
            <person name="Jung J."/>
            <person name="Jeon C.O."/>
        </authorList>
    </citation>
    <scope>NUCLEOTIDE SEQUENCE</scope>
    <source>
        <strain evidence="1">MSW7</strain>
    </source>
</reference>
<organism evidence="1 2">
    <name type="scientific">Colwellia maritima</name>
    <dbReference type="NCBI Taxonomy" id="2912588"/>
    <lineage>
        <taxon>Bacteria</taxon>
        <taxon>Pseudomonadati</taxon>
        <taxon>Pseudomonadota</taxon>
        <taxon>Gammaproteobacteria</taxon>
        <taxon>Alteromonadales</taxon>
        <taxon>Colwelliaceae</taxon>
        <taxon>Colwellia</taxon>
    </lineage>
</organism>
<comment type="caution">
    <text evidence="1">The sequence shown here is derived from an EMBL/GenBank/DDBJ whole genome shotgun (WGS) entry which is preliminary data.</text>
</comment>
<dbReference type="InterPro" id="IPR015424">
    <property type="entry name" value="PyrdxlP-dep_Trfase"/>
</dbReference>
<evidence type="ECO:0000313" key="2">
    <source>
        <dbReference type="Proteomes" id="UP001139646"/>
    </source>
</evidence>
<dbReference type="Gene3D" id="3.90.1150.10">
    <property type="entry name" value="Aspartate Aminotransferase, domain 1"/>
    <property type="match status" value="1"/>
</dbReference>
<keyword evidence="2" id="KW-1185">Reference proteome</keyword>
<gene>
    <name evidence="1" type="ORF">L3081_17840</name>
</gene>
<accession>A0ABS9X3Z1</accession>
<proteinExistence type="predicted"/>
<dbReference type="InterPro" id="IPR015422">
    <property type="entry name" value="PyrdxlP-dep_Trfase_small"/>
</dbReference>
<sequence>MNFPFLLGGMALWVNIGDKAQKIAEVARQQGIFILAEHAFHLDQKNDQDKYIRLGFAGQNEQQLKQGLLRLKSILIEYVCKR</sequence>
<name>A0ABS9X3Z1_9GAMM</name>
<dbReference type="EMBL" id="JAKKSL010000003">
    <property type="protein sequence ID" value="MCI2284911.1"/>
    <property type="molecule type" value="Genomic_DNA"/>
</dbReference>
<dbReference type="SUPFAM" id="SSF53383">
    <property type="entry name" value="PLP-dependent transferases"/>
    <property type="match status" value="1"/>
</dbReference>
<dbReference type="RefSeq" id="WP_242287379.1">
    <property type="nucleotide sequence ID" value="NZ_JAKKSL010000003.1"/>
</dbReference>
<protein>
    <submittedName>
        <fullName evidence="1">Uncharacterized protein</fullName>
    </submittedName>
</protein>
<evidence type="ECO:0000313" key="1">
    <source>
        <dbReference type="EMBL" id="MCI2284911.1"/>
    </source>
</evidence>
<dbReference type="Proteomes" id="UP001139646">
    <property type="component" value="Unassembled WGS sequence"/>
</dbReference>